<comment type="caution">
    <text evidence="4">The sequence shown here is derived from an EMBL/GenBank/DDBJ whole genome shotgun (WGS) entry which is preliminary data.</text>
</comment>
<name>A0ABY1ZR63_9GAMM</name>
<gene>
    <name evidence="4" type="ORF">EZI54_01285</name>
</gene>
<organism evidence="4 5">
    <name type="scientific">Marinobacter halodurans</name>
    <dbReference type="NCBI Taxonomy" id="2528979"/>
    <lineage>
        <taxon>Bacteria</taxon>
        <taxon>Pseudomonadati</taxon>
        <taxon>Pseudomonadota</taxon>
        <taxon>Gammaproteobacteria</taxon>
        <taxon>Pseudomonadales</taxon>
        <taxon>Marinobacteraceae</taxon>
        <taxon>Marinobacter</taxon>
    </lineage>
</organism>
<keyword evidence="1 2" id="KW-0732">Signal</keyword>
<dbReference type="InterPro" id="IPR011250">
    <property type="entry name" value="OMP/PagP_B-barrel"/>
</dbReference>
<evidence type="ECO:0000313" key="5">
    <source>
        <dbReference type="Proteomes" id="UP000313645"/>
    </source>
</evidence>
<evidence type="ECO:0000256" key="1">
    <source>
        <dbReference type="ARBA" id="ARBA00022729"/>
    </source>
</evidence>
<accession>A0ABY1ZR63</accession>
<evidence type="ECO:0000256" key="2">
    <source>
        <dbReference type="SAM" id="SignalP"/>
    </source>
</evidence>
<evidence type="ECO:0000259" key="3">
    <source>
        <dbReference type="Pfam" id="PF13505"/>
    </source>
</evidence>
<dbReference type="SUPFAM" id="SSF56925">
    <property type="entry name" value="OMPA-like"/>
    <property type="match status" value="1"/>
</dbReference>
<evidence type="ECO:0000313" key="4">
    <source>
        <dbReference type="EMBL" id="TBW59614.1"/>
    </source>
</evidence>
<proteinExistence type="predicted"/>
<dbReference type="EMBL" id="SJDL01000001">
    <property type="protein sequence ID" value="TBW59614.1"/>
    <property type="molecule type" value="Genomic_DNA"/>
</dbReference>
<feature type="domain" description="Outer membrane protein beta-barrel" evidence="3">
    <location>
        <begin position="14"/>
        <end position="191"/>
    </location>
</feature>
<protein>
    <submittedName>
        <fullName evidence="4">Porin family protein</fullName>
    </submittedName>
</protein>
<reference evidence="4 5" key="1">
    <citation type="submission" date="2019-02" db="EMBL/GenBank/DDBJ databases">
        <title>Marinobacter halodurans sp. nov., a marine bacterium isolated from sea tidal flat.</title>
        <authorList>
            <person name="Yoo Y."/>
            <person name="Lee D.W."/>
            <person name="Kim B.S."/>
            <person name="Kim J.-J."/>
        </authorList>
    </citation>
    <scope>NUCLEOTIDE SEQUENCE [LARGE SCALE GENOMIC DNA]</scope>
    <source>
        <strain evidence="4 5">YJ-S3-2</strain>
    </source>
</reference>
<dbReference type="Pfam" id="PF13505">
    <property type="entry name" value="OMP_b-brl"/>
    <property type="match status" value="1"/>
</dbReference>
<sequence>MNTRMNLATVTLLSAAVFAAPAAMAQDKRDSSGLYIGGSYGGFKSHGGEFKDENDLFAGTVGYQFNRYFALEGDYLDFGEFGEDDDVNSDLKGLALSAKGRLPVTESFGVYGKAGAFVYSYDVDAFDESETYDEVSPLVGAGVDFRVTDSLTAYAEYDRYNVDIDEDDFNGQVTNDGPSFDTARVGLNYMF</sequence>
<feature type="signal peptide" evidence="2">
    <location>
        <begin position="1"/>
        <end position="25"/>
    </location>
</feature>
<dbReference type="Gene3D" id="2.40.160.20">
    <property type="match status" value="1"/>
</dbReference>
<keyword evidence="5" id="KW-1185">Reference proteome</keyword>
<feature type="chain" id="PRO_5045620993" evidence="2">
    <location>
        <begin position="26"/>
        <end position="191"/>
    </location>
</feature>
<dbReference type="InterPro" id="IPR027385">
    <property type="entry name" value="Beta-barrel_OMP"/>
</dbReference>
<dbReference type="Proteomes" id="UP000313645">
    <property type="component" value="Unassembled WGS sequence"/>
</dbReference>